<dbReference type="OrthoDB" id="26184at10239"/>
<keyword evidence="2" id="KW-1185">Reference proteome</keyword>
<evidence type="ECO:0000313" key="2">
    <source>
        <dbReference type="Proteomes" id="UP000032135"/>
    </source>
</evidence>
<gene>
    <name evidence="1" type="ORF">PTIM40_147</name>
</gene>
<dbReference type="InterPro" id="IPR021503">
    <property type="entry name" value="DUF3110"/>
</dbReference>
<dbReference type="Pfam" id="PF11360">
    <property type="entry name" value="DUF3110"/>
    <property type="match status" value="1"/>
</dbReference>
<dbReference type="EMBL" id="KP211958">
    <property type="protein sequence ID" value="AJK27574.1"/>
    <property type="molecule type" value="Genomic_DNA"/>
</dbReference>
<dbReference type="KEGG" id="vg:26516692"/>
<dbReference type="RefSeq" id="YP_009188222.1">
    <property type="nucleotide sequence ID" value="NC_028663.1"/>
</dbReference>
<evidence type="ECO:0000313" key="1">
    <source>
        <dbReference type="EMBL" id="AJK27574.1"/>
    </source>
</evidence>
<accession>A0A0C5AEA8</accession>
<dbReference type="Proteomes" id="UP000032135">
    <property type="component" value="Segment"/>
</dbReference>
<dbReference type="GeneID" id="26516692"/>
<reference evidence="1 2" key="1">
    <citation type="submission" date="2014-11" db="EMBL/GenBank/DDBJ databases">
        <authorList>
            <person name="Fedida A."/>
            <person name="Lindell D."/>
        </authorList>
    </citation>
    <scope>NUCLEOTIDE SEQUENCE [LARGE SCALE GENOMIC DNA]</scope>
</reference>
<organism evidence="1 2">
    <name type="scientific">Cyanophage P-TIM40</name>
    <dbReference type="NCBI Taxonomy" id="1589733"/>
    <lineage>
        <taxon>Viruses</taxon>
        <taxon>Duplodnaviria</taxon>
        <taxon>Heunggongvirae</taxon>
        <taxon>Uroviricota</taxon>
        <taxon>Caudoviricetes</taxon>
        <taxon>Pantevenvirales</taxon>
        <taxon>Kyanoviridae</taxon>
        <taxon>Libanvirus</taxon>
        <taxon>Libanvirus ptim40</taxon>
    </lineage>
</organism>
<proteinExistence type="predicted"/>
<name>A0A0C5AEA8_9CAUD</name>
<protein>
    <submittedName>
        <fullName evidence="1">Uncharacterized protein</fullName>
    </submittedName>
</protein>
<sequence>MYVLVEKKTGGVYAVKDDKSHERIVQIFQLEDDADRYHEMLMSVDFPRDLEVAEVARKDVIANCRQHGYRYSIITENDFVVPPPSVIE</sequence>